<proteinExistence type="predicted"/>
<comment type="caution">
    <text evidence="1">The sequence shown here is derived from an EMBL/GenBank/DDBJ whole genome shotgun (WGS) entry which is preliminary data.</text>
</comment>
<dbReference type="AlphaFoldDB" id="A0A4V1L4Q9"/>
<protein>
    <submittedName>
        <fullName evidence="1">Uncharacterized protein</fullName>
    </submittedName>
</protein>
<evidence type="ECO:0000313" key="2">
    <source>
        <dbReference type="Proteomes" id="UP000290565"/>
    </source>
</evidence>
<dbReference type="EMBL" id="LBJM01000006">
    <property type="protein sequence ID" value="RXH42334.1"/>
    <property type="molecule type" value="Genomic_DNA"/>
</dbReference>
<accession>A0A4V1L4Q9</accession>
<evidence type="ECO:0000313" key="1">
    <source>
        <dbReference type="EMBL" id="RXH42334.1"/>
    </source>
</evidence>
<sequence length="78" mass="8654">MSPSSTVRPKMAARVASENSVEDSVISGYSAAEDIHAFSAFRLETLIELVRIRKGQPKWPGIALFAQTRAKRFSNMQN</sequence>
<gene>
    <name evidence="1" type="ORF">XH94_02970</name>
</gene>
<organism evidence="1 2">
    <name type="scientific">Bradyrhizobium zhanjiangense</name>
    <dbReference type="NCBI Taxonomy" id="1325107"/>
    <lineage>
        <taxon>Bacteria</taxon>
        <taxon>Pseudomonadati</taxon>
        <taxon>Pseudomonadota</taxon>
        <taxon>Alphaproteobacteria</taxon>
        <taxon>Hyphomicrobiales</taxon>
        <taxon>Nitrobacteraceae</taxon>
        <taxon>Bradyrhizobium</taxon>
    </lineage>
</organism>
<name>A0A4V1L4Q9_9BRAD</name>
<dbReference type="Proteomes" id="UP000290565">
    <property type="component" value="Unassembled WGS sequence"/>
</dbReference>
<reference evidence="1 2" key="1">
    <citation type="submission" date="2015-04" db="EMBL/GenBank/DDBJ databases">
        <title>Comparative genomics of rhizobia nodulating Arachis hypogaea in China.</title>
        <authorList>
            <person name="Li Y."/>
        </authorList>
    </citation>
    <scope>NUCLEOTIDE SEQUENCE [LARGE SCALE GENOMIC DNA]</scope>
    <source>
        <strain evidence="1 2">CCBAU 51787</strain>
    </source>
</reference>